<dbReference type="NCBIfam" id="TIGR04131">
    <property type="entry name" value="Bac_Flav_CTERM"/>
    <property type="match status" value="1"/>
</dbReference>
<reference evidence="2 3" key="1">
    <citation type="submission" date="2016-02" db="EMBL/GenBank/DDBJ databases">
        <title>Ulvibacter sp. LPB0005, isolated from Thais luteostoma.</title>
        <authorList>
            <person name="Shin S.-K."/>
            <person name="Yi H."/>
        </authorList>
    </citation>
    <scope>NUCLEOTIDE SEQUENCE [LARGE SCALE GENOMIC DNA]</scope>
    <source>
        <strain evidence="2 3">LPB0005</strain>
    </source>
</reference>
<proteinExistence type="predicted"/>
<dbReference type="AlphaFoldDB" id="A0A167HHG2"/>
<dbReference type="Proteomes" id="UP000077013">
    <property type="component" value="Unassembled WGS sequence"/>
</dbReference>
<name>A0A167HHG2_9FLAO</name>
<dbReference type="InterPro" id="IPR026341">
    <property type="entry name" value="T9SS_type_B"/>
</dbReference>
<gene>
    <name evidence="2" type="ORF">ULVI_08455</name>
</gene>
<feature type="chain" id="PRO_5007887622" description="Ig-like domain-containing protein" evidence="1">
    <location>
        <begin position="28"/>
        <end position="968"/>
    </location>
</feature>
<dbReference type="OrthoDB" id="1236981at2"/>
<sequence length="968" mass="104920">MLNFYGKHYVFSIVLFSFLFFNFQTNAQCTGTSSIVEVCEKDLDSANQTFNLFDELGGTPQPGGIWIAENPLNNNALDEASGIVNLWAINRANIHIFTYSFSSCDNSTATVTINLGGYPGESNTSGGANACQGDTVNLFSFLDSSSDNLNTDVNGVWEEVPNNATGNLSGEMFTTGGLEPGFYTFQYTTPAVGNCPERTSMVILEVHRLPNPGTPENLEFCETDDFSDYTNLNLHDLLEDEDEDGVWIDMDETGQLTFPADTIINLQEIYDTFGPGMFNFLYKVSSTQGVCPDQFTTVLITIEKQLSLVGTISIDDYCEGNGPPLVNVVYDDSLLVDSIYEVTVQLSGGVSQTYSIPGIQFSNGNTSFTLNEPLPTNVEIVVEITDMGPASLCESFIDVPTDSFTILEVEQPTLTADDICFGEATTAYLSNVVDSSLIQQSNEEYTLNYELTAPSGTMQVLTSEEITFTNGDGSFIIDAAFITETGTYTIVINEPLNFAPPCPIAPIDTTFEVTPRPDNIELDLIIDNSCDAASVMVTINAPQLNNGQYTVSYKVMEVGSSVVLTQNTIVFSGGTANYDININTLPAGNYIVTVESTQNDTTLCREQFDFIESETFSIDGIPDVPNLDASQSFCLGDYEPDVPRISDITVISGQGLQWYDTADSTEELAVNSPLIDGEDYYVTATNPENDCNSSNRSVVVVSLIETETPITNNANPVFCAEDMPTVADLNASSQNGGTIIWYTDASAGVGLPASTLLVDGTTYYATEQVGVCEHPNRLAVTATVITVPAPVLSSDPELCVIDLPTIAELEENITINASYNLVWFASATGTASLDTDDLLEEGTYYVGATDPTFGCNSARIPIIVMLDNCDPTNYDSLIPDGFSPNGDNVNDTYNLVNFQFIFPDYTLEIYNRYGKILFKGNSATGPWDGTSSSGGLGSDIVPAGVYFYVVNFNRDNLAPKQGRLYLSR</sequence>
<organism evidence="2 3">
    <name type="scientific">Cochleicola gelatinilyticus</name>
    <dbReference type="NCBI Taxonomy" id="1763537"/>
    <lineage>
        <taxon>Bacteria</taxon>
        <taxon>Pseudomonadati</taxon>
        <taxon>Bacteroidota</taxon>
        <taxon>Flavobacteriia</taxon>
        <taxon>Flavobacteriales</taxon>
        <taxon>Flavobacteriaceae</taxon>
        <taxon>Cochleicola</taxon>
    </lineage>
</organism>
<evidence type="ECO:0000256" key="1">
    <source>
        <dbReference type="SAM" id="SignalP"/>
    </source>
</evidence>
<evidence type="ECO:0000313" key="3">
    <source>
        <dbReference type="Proteomes" id="UP000077013"/>
    </source>
</evidence>
<keyword evidence="1" id="KW-0732">Signal</keyword>
<dbReference type="RefSeq" id="WP_082830822.1">
    <property type="nucleotide sequence ID" value="NZ_LRXL01000037.1"/>
</dbReference>
<protein>
    <recommendedName>
        <fullName evidence="4">Ig-like domain-containing protein</fullName>
    </recommendedName>
</protein>
<accession>A0A167HHG2</accession>
<comment type="caution">
    <text evidence="2">The sequence shown here is derived from an EMBL/GenBank/DDBJ whole genome shotgun (WGS) entry which is preliminary data.</text>
</comment>
<dbReference type="STRING" id="1763537.ULVI_08455"/>
<keyword evidence="3" id="KW-1185">Reference proteome</keyword>
<evidence type="ECO:0008006" key="4">
    <source>
        <dbReference type="Google" id="ProtNLM"/>
    </source>
</evidence>
<dbReference type="Pfam" id="PF13585">
    <property type="entry name" value="CHU_C"/>
    <property type="match status" value="1"/>
</dbReference>
<dbReference type="EMBL" id="LRXL01000037">
    <property type="protein sequence ID" value="OAB78609.1"/>
    <property type="molecule type" value="Genomic_DNA"/>
</dbReference>
<evidence type="ECO:0000313" key="2">
    <source>
        <dbReference type="EMBL" id="OAB78609.1"/>
    </source>
</evidence>
<feature type="signal peptide" evidence="1">
    <location>
        <begin position="1"/>
        <end position="27"/>
    </location>
</feature>